<dbReference type="AlphaFoldDB" id="A7SCB4"/>
<keyword evidence="6 10" id="KW-0879">Wnt signaling pathway</keyword>
<sequence length="157" mass="17911">MKLECRCHGPSSSCATETCWNALPAFREIGAKTNKMIATSQRVRTRKAPSRDGLRDVDVVLDVPGSDILKPHRKSLVYMVHSPTYCDPDLSRGIAGTMSRLCNRTATDSSNCEEMCCGRGYDTHEYTRRWRCNCRFKWCCEVTCEKCKERVVETRCK</sequence>
<comment type="similarity">
    <text evidence="2 10">Belongs to the Wnt family.</text>
</comment>
<keyword evidence="7" id="KW-1015">Disulfide bond</keyword>
<dbReference type="HOGENOM" id="CLU_033039_3_1_1"/>
<evidence type="ECO:0000256" key="9">
    <source>
        <dbReference type="ARBA" id="ARBA00023288"/>
    </source>
</evidence>
<proteinExistence type="evidence at transcript level"/>
<dbReference type="Gene3D" id="3.30.2460.20">
    <property type="match status" value="1"/>
</dbReference>
<dbReference type="GO" id="GO:0005576">
    <property type="term" value="C:extracellular region"/>
    <property type="evidence" value="ECO:0007669"/>
    <property type="project" value="InterPro"/>
</dbReference>
<keyword evidence="5" id="KW-0272">Extracellular matrix</keyword>
<dbReference type="STRING" id="45351.A7SCB4"/>
<evidence type="ECO:0000256" key="2">
    <source>
        <dbReference type="ARBA" id="ARBA00005683"/>
    </source>
</evidence>
<accession>A7SCB4</accession>
<dbReference type="GO" id="GO:0005102">
    <property type="term" value="F:signaling receptor binding"/>
    <property type="evidence" value="ECO:0007669"/>
    <property type="project" value="InterPro"/>
</dbReference>
<comment type="function">
    <text evidence="10">Ligand for members of the frizzled family of seven transmembrane receptors.</text>
</comment>
<evidence type="ECO:0000256" key="5">
    <source>
        <dbReference type="ARBA" id="ARBA00022530"/>
    </source>
</evidence>
<evidence type="ECO:0000256" key="1">
    <source>
        <dbReference type="ARBA" id="ARBA00004498"/>
    </source>
</evidence>
<evidence type="ECO:0000256" key="8">
    <source>
        <dbReference type="ARBA" id="ARBA00023180"/>
    </source>
</evidence>
<keyword evidence="13" id="KW-1185">Reference proteome</keyword>
<dbReference type="EMBL" id="JQ959595">
    <property type="protein sequence ID" value="AFP87474.1"/>
    <property type="molecule type" value="mRNA"/>
</dbReference>
<reference evidence="12 13" key="1">
    <citation type="journal article" date="2007" name="Science">
        <title>Sea anemone genome reveals ancestral eumetazoan gene repertoire and genomic organization.</title>
        <authorList>
            <person name="Putnam N.H."/>
            <person name="Srivastava M."/>
            <person name="Hellsten U."/>
            <person name="Dirks B."/>
            <person name="Chapman J."/>
            <person name="Salamov A."/>
            <person name="Terry A."/>
            <person name="Shapiro H."/>
            <person name="Lindquist E."/>
            <person name="Kapitonov V.V."/>
            <person name="Jurka J."/>
            <person name="Genikhovich G."/>
            <person name="Grigoriev I.V."/>
            <person name="Lucas S.M."/>
            <person name="Steele R.E."/>
            <person name="Finnerty J.R."/>
            <person name="Technau U."/>
            <person name="Martindale M.Q."/>
            <person name="Rokhsar D.S."/>
        </authorList>
    </citation>
    <scope>NUCLEOTIDE SEQUENCE [LARGE SCALE GENOMIC DNA]</scope>
    <source>
        <strain evidence="12">CH2 x CH6</strain>
        <strain evidence="13">CH2 X CH6</strain>
    </source>
</reference>
<dbReference type="PANTHER" id="PTHR12027:SF112">
    <property type="entry name" value="PROTEIN WNT-2"/>
    <property type="match status" value="1"/>
</dbReference>
<evidence type="ECO:0000313" key="12">
    <source>
        <dbReference type="EMBL" id="EDO38653.1"/>
    </source>
</evidence>
<dbReference type="InParanoid" id="A7SCB4"/>
<evidence type="ECO:0000313" key="11">
    <source>
        <dbReference type="EMBL" id="AFP87474.1"/>
    </source>
</evidence>
<gene>
    <name evidence="12" type="ORF">NEMVEDRAFT_v1g113133</name>
</gene>
<protein>
    <recommendedName>
        <fullName evidence="10">Protein Wnt</fullName>
    </recommendedName>
</protein>
<name>A7SCB4_NEMVE</name>
<evidence type="ECO:0000256" key="3">
    <source>
        <dbReference type="ARBA" id="ARBA00022473"/>
    </source>
</evidence>
<keyword evidence="9" id="KW-0449">Lipoprotein</keyword>
<evidence type="ECO:0000256" key="6">
    <source>
        <dbReference type="ARBA" id="ARBA00022687"/>
    </source>
</evidence>
<organism evidence="12 13">
    <name type="scientific">Nematostella vectensis</name>
    <name type="common">Starlet sea anemone</name>
    <dbReference type="NCBI Taxonomy" id="45351"/>
    <lineage>
        <taxon>Eukaryota</taxon>
        <taxon>Metazoa</taxon>
        <taxon>Cnidaria</taxon>
        <taxon>Anthozoa</taxon>
        <taxon>Hexacorallia</taxon>
        <taxon>Actiniaria</taxon>
        <taxon>Edwardsiidae</taxon>
        <taxon>Nematostella</taxon>
    </lineage>
</organism>
<dbReference type="GO" id="GO:0016055">
    <property type="term" value="P:Wnt signaling pathway"/>
    <property type="evidence" value="ECO:0007669"/>
    <property type="project" value="UniProtKB-KW"/>
</dbReference>
<dbReference type="Pfam" id="PF00110">
    <property type="entry name" value="wnt"/>
    <property type="match status" value="1"/>
</dbReference>
<dbReference type="PRINTS" id="PR01349">
    <property type="entry name" value="WNTPROTEIN"/>
</dbReference>
<dbReference type="SMART" id="SM00097">
    <property type="entry name" value="WNT1"/>
    <property type="match status" value="1"/>
</dbReference>
<dbReference type="OMA" id="SCESICC"/>
<dbReference type="eggNOG" id="KOG3913">
    <property type="taxonomic scope" value="Eukaryota"/>
</dbReference>
<dbReference type="FunFam" id="3.30.2460.20:FF:000001">
    <property type="entry name" value="Wnt homolog"/>
    <property type="match status" value="1"/>
</dbReference>
<dbReference type="PANTHER" id="PTHR12027">
    <property type="entry name" value="WNT RELATED"/>
    <property type="match status" value="1"/>
</dbReference>
<keyword evidence="4" id="KW-0964">Secreted</keyword>
<keyword evidence="3 10" id="KW-0217">Developmental protein</keyword>
<evidence type="ECO:0000313" key="13">
    <source>
        <dbReference type="Proteomes" id="UP000001593"/>
    </source>
</evidence>
<comment type="subcellular location">
    <subcellularLocation>
        <location evidence="1 10">Secreted</location>
        <location evidence="1 10">Extracellular space</location>
        <location evidence="1 10">Extracellular matrix</location>
    </subcellularLocation>
</comment>
<evidence type="ECO:0000256" key="4">
    <source>
        <dbReference type="ARBA" id="ARBA00022525"/>
    </source>
</evidence>
<dbReference type="Proteomes" id="UP000001593">
    <property type="component" value="Unassembled WGS sequence"/>
</dbReference>
<dbReference type="InterPro" id="IPR043158">
    <property type="entry name" value="Wnt_C"/>
</dbReference>
<reference evidence="11" key="2">
    <citation type="journal article" date="2012" name="PLoS Genet.">
        <title>A Framework for the Establishment of a Cnidarian Gene Regulatory Network for 'Endomesoderm' Specification: The Inputs of beta-Catenin/TCF Signaling.</title>
        <authorList>
            <person name="Rottinger E."/>
            <person name="Dahlin P."/>
            <person name="Martindale M.Q."/>
        </authorList>
    </citation>
    <scope>NUCLEOTIDE SEQUENCE</scope>
</reference>
<evidence type="ECO:0000256" key="7">
    <source>
        <dbReference type="ARBA" id="ARBA00023157"/>
    </source>
</evidence>
<evidence type="ECO:0000256" key="10">
    <source>
        <dbReference type="RuleBase" id="RU003500"/>
    </source>
</evidence>
<dbReference type="EMBL" id="DS469622">
    <property type="protein sequence ID" value="EDO38653.1"/>
    <property type="molecule type" value="Genomic_DNA"/>
</dbReference>
<dbReference type="InterPro" id="IPR005817">
    <property type="entry name" value="Wnt"/>
</dbReference>
<keyword evidence="8" id="KW-0325">Glycoprotein</keyword>